<evidence type="ECO:0000259" key="11">
    <source>
        <dbReference type="Pfam" id="PF08638"/>
    </source>
</evidence>
<comment type="similarity">
    <text evidence="2 9">Belongs to the Mediator complex subunit 14 family.</text>
</comment>
<dbReference type="Pfam" id="PF08638">
    <property type="entry name" value="Med14"/>
    <property type="match status" value="1"/>
</dbReference>
<feature type="region of interest" description="Disordered" evidence="10">
    <location>
        <begin position="1057"/>
        <end position="1110"/>
    </location>
</feature>
<dbReference type="GO" id="GO:0003712">
    <property type="term" value="F:transcription coregulator activity"/>
    <property type="evidence" value="ECO:0007669"/>
    <property type="project" value="UniProtKB-UniRule"/>
</dbReference>
<dbReference type="GO" id="GO:0006357">
    <property type="term" value="P:regulation of transcription by RNA polymerase II"/>
    <property type="evidence" value="ECO:0007669"/>
    <property type="project" value="InterPro"/>
</dbReference>
<dbReference type="InterPro" id="IPR055122">
    <property type="entry name" value="Med14_N"/>
</dbReference>
<evidence type="ECO:0000256" key="1">
    <source>
        <dbReference type="ARBA" id="ARBA00004123"/>
    </source>
</evidence>
<dbReference type="PANTHER" id="PTHR12809">
    <property type="entry name" value="MEDIATOR COMPLEX SUBUNIT"/>
    <property type="match status" value="1"/>
</dbReference>
<comment type="function">
    <text evidence="9">Component of the Mediator complex, a coactivator involved in the regulated transcription of nearly all RNA polymerase II-dependent genes. Mediator functions as a bridge to convey information from gene-specific regulatory proteins to the basal RNA polymerase II transcription machinery. Mediator is recruited to promoters by direct interactions with regulatory proteins and serves as a scaffold for the assembly of a functional preinitiation complex with RNA polymerase II and the general transcription factors.</text>
</comment>
<dbReference type="EMBL" id="JAFIMR010000014">
    <property type="protein sequence ID" value="KAI1870187.1"/>
    <property type="molecule type" value="Genomic_DNA"/>
</dbReference>
<sequence>MENGIQNGLPTNHDRDAGGAVNGSASFVSQASSSNQPNGVPGDQPLGAATGKDMVVNGAPGEVGRASPSSRMNDLPDEIQHITTGYVPLGLLISRLAQRTHNQLQAKILELAKMQVPAPALNGNSAHSGGPPDDMTPENVAKKKTLLDFIQDMHSRWTKALVIAAWSRKASTVSKLIDLMHYFNMQRKAYADGFDYMINIKRDLAFARLPNPDLHTALQVLSTGDSSWLPDFGYIEPPPLSAEEQLKWIDELNTLLSLRLNLEDHDKIPHQFRDYTIDSGRVTFTVEGEFEVDLTIADEDFEKQFWFLDFRFSFSPAPAELTETLRMFLEVRVNEALEKEGLQGCFNFLHEFVLTHKITEYVRQAHELARAGWVDTLKIERLNRSMAIQYWTNRYPPESPKSWFLIGVHSGKKPGAVADPRSASRLMIRCFRDGKEVKYTDLAIDDATVSTETLLKQVIARHIEYMLSTIHGKLQSKGRFLRREAALSLEVSRDEPVESALKMQLGHSDYVTVRVAPTTGFFAMSPQRMPMYQLEARLNSQPKDPTEEGLTALEGVRFYHTREEINRRGRSMGWGAVPNKPPVRIEELKPVLRTKEPFQLLWFKRRGWPANWFLMVSLSLAGDTWWLIEVSKTAVASRITNHARLPLSSGTPEFTDTFFANLTIFSAAMISQVTDVKTLYQRHVKYAMTDSMNYSLPPNMRLPAVWMCLSDVLGERNPAGARKVASWTTDYVQIVFRGIAKPSRANAIARSTKDTPGTSENDTKDNRLTIIADARFKVADRSKFSLLKGNVEQDVAFNSRLGVFALRLKAELGQTMLDDLASRIQAIERLVDCVDAIRRSNTDIKCETITLAQVVFTYSDAIGRTASSTAEANIKRWKASLDLRADRIKMSLEKGNPHLRALDSFNNLLNSDLGFTKVPQYLGFTLPVLKALDHIEDSWQDLETMEQGRVEIFHGHLDWFTIRYAVPALAKGPPRRFHISVKLRDRRGTLWWHVARNEPGSNANPDDNLKAALAKVWSKEGKTWQSLGDGASCEANDNVITLLQDVDEAMRQFVLQPPSPSVSKQPPTKPLPKANQQPTSKVNNQKMMHGQANKPRQPQQDVKNLVVLDD</sequence>
<dbReference type="AlphaFoldDB" id="A0A9Q0AQJ6"/>
<proteinExistence type="inferred from homology"/>
<gene>
    <name evidence="12" type="ORF">JX265_006357</name>
</gene>
<dbReference type="PANTHER" id="PTHR12809:SF2">
    <property type="entry name" value="MEDIATOR OF RNA POLYMERASE II TRANSCRIPTION SUBUNIT 14"/>
    <property type="match status" value="1"/>
</dbReference>
<organism evidence="12 13">
    <name type="scientific">Neoarthrinium moseri</name>
    <dbReference type="NCBI Taxonomy" id="1658444"/>
    <lineage>
        <taxon>Eukaryota</taxon>
        <taxon>Fungi</taxon>
        <taxon>Dikarya</taxon>
        <taxon>Ascomycota</taxon>
        <taxon>Pezizomycotina</taxon>
        <taxon>Sordariomycetes</taxon>
        <taxon>Xylariomycetidae</taxon>
        <taxon>Amphisphaeriales</taxon>
        <taxon>Apiosporaceae</taxon>
        <taxon>Neoarthrinium</taxon>
    </lineage>
</organism>
<keyword evidence="7 9" id="KW-0539">Nucleus</keyword>
<comment type="subunit">
    <text evidence="9">Component of the Mediator complex.</text>
</comment>
<evidence type="ECO:0000256" key="6">
    <source>
        <dbReference type="ARBA" id="ARBA00023163"/>
    </source>
</evidence>
<evidence type="ECO:0000256" key="8">
    <source>
        <dbReference type="ARBA" id="ARBA00032007"/>
    </source>
</evidence>
<evidence type="ECO:0000256" key="2">
    <source>
        <dbReference type="ARBA" id="ARBA00007813"/>
    </source>
</evidence>
<evidence type="ECO:0000313" key="12">
    <source>
        <dbReference type="EMBL" id="KAI1870187.1"/>
    </source>
</evidence>
<evidence type="ECO:0000256" key="3">
    <source>
        <dbReference type="ARBA" id="ARBA00019619"/>
    </source>
</evidence>
<accession>A0A9Q0AQJ6</accession>
<feature type="compositionally biased region" description="Low complexity" evidence="10">
    <location>
        <begin position="24"/>
        <end position="34"/>
    </location>
</feature>
<dbReference type="InterPro" id="IPR013947">
    <property type="entry name" value="Mediator_Med14"/>
</dbReference>
<feature type="compositionally biased region" description="Polar residues" evidence="10">
    <location>
        <begin position="1074"/>
        <end position="1086"/>
    </location>
</feature>
<dbReference type="GO" id="GO:0016592">
    <property type="term" value="C:mediator complex"/>
    <property type="evidence" value="ECO:0007669"/>
    <property type="project" value="UniProtKB-UniRule"/>
</dbReference>
<keyword evidence="5 9" id="KW-0010">Activator</keyword>
<keyword evidence="13" id="KW-1185">Reference proteome</keyword>
<dbReference type="Proteomes" id="UP000829685">
    <property type="component" value="Unassembled WGS sequence"/>
</dbReference>
<comment type="caution">
    <text evidence="12">The sequence shown here is derived from an EMBL/GenBank/DDBJ whole genome shotgun (WGS) entry which is preliminary data.</text>
</comment>
<name>A0A9Q0AQJ6_9PEZI</name>
<evidence type="ECO:0000256" key="9">
    <source>
        <dbReference type="RuleBase" id="RU365082"/>
    </source>
</evidence>
<keyword evidence="6 9" id="KW-0804">Transcription</keyword>
<reference evidence="12" key="1">
    <citation type="submission" date="2021-03" db="EMBL/GenBank/DDBJ databases">
        <title>Revisited historic fungal species revealed as producer of novel bioactive compounds through whole genome sequencing and comparative genomics.</title>
        <authorList>
            <person name="Vignolle G.A."/>
            <person name="Hochenegger N."/>
            <person name="Mach R.L."/>
            <person name="Mach-Aigner A.R."/>
            <person name="Javad Rahimi M."/>
            <person name="Salim K.A."/>
            <person name="Chan C.M."/>
            <person name="Lim L.B.L."/>
            <person name="Cai F."/>
            <person name="Druzhinina I.S."/>
            <person name="U'Ren J.M."/>
            <person name="Derntl C."/>
        </authorList>
    </citation>
    <scope>NUCLEOTIDE SEQUENCE</scope>
    <source>
        <strain evidence="12">TUCIM 5799</strain>
    </source>
</reference>
<dbReference type="Pfam" id="PF26204">
    <property type="entry name" value="Med14_fung"/>
    <property type="match status" value="1"/>
</dbReference>
<feature type="domain" description="Mediator complex subunit MED14 N-terminal" evidence="11">
    <location>
        <begin position="86"/>
        <end position="298"/>
    </location>
</feature>
<evidence type="ECO:0000256" key="4">
    <source>
        <dbReference type="ARBA" id="ARBA00023015"/>
    </source>
</evidence>
<evidence type="ECO:0000256" key="5">
    <source>
        <dbReference type="ARBA" id="ARBA00023159"/>
    </source>
</evidence>
<evidence type="ECO:0000256" key="7">
    <source>
        <dbReference type="ARBA" id="ARBA00023242"/>
    </source>
</evidence>
<evidence type="ECO:0000313" key="13">
    <source>
        <dbReference type="Proteomes" id="UP000829685"/>
    </source>
</evidence>
<protein>
    <recommendedName>
        <fullName evidence="3 9">Mediator of RNA polymerase II transcription subunit 14</fullName>
    </recommendedName>
    <alternativeName>
        <fullName evidence="8 9">Mediator complex subunit 14</fullName>
    </alternativeName>
</protein>
<keyword evidence="4 9" id="KW-0805">Transcription regulation</keyword>
<comment type="subcellular location">
    <subcellularLocation>
        <location evidence="1 9">Nucleus</location>
    </subcellularLocation>
</comment>
<dbReference type="GO" id="GO:0070847">
    <property type="term" value="C:core mediator complex"/>
    <property type="evidence" value="ECO:0007669"/>
    <property type="project" value="TreeGrafter"/>
</dbReference>
<evidence type="ECO:0000256" key="10">
    <source>
        <dbReference type="SAM" id="MobiDB-lite"/>
    </source>
</evidence>
<feature type="region of interest" description="Disordered" evidence="10">
    <location>
        <begin position="1"/>
        <end position="75"/>
    </location>
</feature>
<feature type="compositionally biased region" description="Polar residues" evidence="10">
    <location>
        <begin position="1"/>
        <end position="10"/>
    </location>
</feature>